<comment type="caution">
    <text evidence="1">The sequence shown here is derived from an EMBL/GenBank/DDBJ whole genome shotgun (WGS) entry which is preliminary data.</text>
</comment>
<dbReference type="Proteomes" id="UP001152795">
    <property type="component" value="Unassembled WGS sequence"/>
</dbReference>
<keyword evidence="2" id="KW-1185">Reference proteome</keyword>
<dbReference type="PROSITE" id="PS50853">
    <property type="entry name" value="FN3"/>
    <property type="match status" value="1"/>
</dbReference>
<dbReference type="AlphaFoldDB" id="A0A6S7HKU1"/>
<dbReference type="InterPro" id="IPR036116">
    <property type="entry name" value="FN3_sf"/>
</dbReference>
<sequence length="165" mass="18702">PTSRPIIQPIVRGVDDCIENKRSVTVVWTPPPVNGRNGIIRNMTVKYFKKKSDPQLIFLPNLTSAVIFGLDCDVEYHVQVRACIYVDESCSPYSDAQVIPIQFRDVRDDGTETPDGSTVFLWASVGVGVLLIFFALAACQYIYRRRRRTPLRQVISMSKTNLYSE</sequence>
<accession>A0A6S7HKU1</accession>
<dbReference type="CDD" id="cd00063">
    <property type="entry name" value="FN3"/>
    <property type="match status" value="1"/>
</dbReference>
<dbReference type="SUPFAM" id="SSF49265">
    <property type="entry name" value="Fibronectin type III"/>
    <property type="match status" value="1"/>
</dbReference>
<dbReference type="EMBL" id="CACRXK020004904">
    <property type="protein sequence ID" value="CAB4004427.1"/>
    <property type="molecule type" value="Genomic_DNA"/>
</dbReference>
<name>A0A6S7HKU1_PARCT</name>
<dbReference type="InterPro" id="IPR003961">
    <property type="entry name" value="FN3_dom"/>
</dbReference>
<dbReference type="Gene3D" id="2.60.40.10">
    <property type="entry name" value="Immunoglobulins"/>
    <property type="match status" value="1"/>
</dbReference>
<gene>
    <name evidence="1" type="ORF">PACLA_8A087410</name>
</gene>
<feature type="non-terminal residue" evidence="1">
    <location>
        <position position="1"/>
    </location>
</feature>
<dbReference type="OrthoDB" id="6009669at2759"/>
<evidence type="ECO:0000313" key="2">
    <source>
        <dbReference type="Proteomes" id="UP001152795"/>
    </source>
</evidence>
<reference evidence="1" key="1">
    <citation type="submission" date="2020-04" db="EMBL/GenBank/DDBJ databases">
        <authorList>
            <person name="Alioto T."/>
            <person name="Alioto T."/>
            <person name="Gomez Garrido J."/>
        </authorList>
    </citation>
    <scope>NUCLEOTIDE SEQUENCE</scope>
    <source>
        <strain evidence="1">A484AB</strain>
    </source>
</reference>
<dbReference type="InterPro" id="IPR013783">
    <property type="entry name" value="Ig-like_fold"/>
</dbReference>
<proteinExistence type="predicted"/>
<protein>
    <submittedName>
        <fullName evidence="1">Neogenin-like isoform X15</fullName>
    </submittedName>
</protein>
<evidence type="ECO:0000313" key="1">
    <source>
        <dbReference type="EMBL" id="CAB4004427.1"/>
    </source>
</evidence>
<organism evidence="1 2">
    <name type="scientific">Paramuricea clavata</name>
    <name type="common">Red gorgonian</name>
    <name type="synonym">Violescent sea-whip</name>
    <dbReference type="NCBI Taxonomy" id="317549"/>
    <lineage>
        <taxon>Eukaryota</taxon>
        <taxon>Metazoa</taxon>
        <taxon>Cnidaria</taxon>
        <taxon>Anthozoa</taxon>
        <taxon>Octocorallia</taxon>
        <taxon>Malacalcyonacea</taxon>
        <taxon>Plexauridae</taxon>
        <taxon>Paramuricea</taxon>
    </lineage>
</organism>